<dbReference type="InterPro" id="IPR042971">
    <property type="entry name" value="LEA_SMP"/>
</dbReference>
<reference evidence="5" key="1">
    <citation type="journal article" date="2005" name="Nature">
        <title>The map-based sequence of the rice genome.</title>
        <authorList>
            <consortium name="International rice genome sequencing project (IRGSP)"/>
            <person name="Matsumoto T."/>
            <person name="Wu J."/>
            <person name="Kanamori H."/>
            <person name="Katayose Y."/>
            <person name="Fujisawa M."/>
            <person name="Namiki N."/>
            <person name="Mizuno H."/>
            <person name="Yamamoto K."/>
            <person name="Antonio B.A."/>
            <person name="Baba T."/>
            <person name="Sakata K."/>
            <person name="Nagamura Y."/>
            <person name="Aoki H."/>
            <person name="Arikawa K."/>
            <person name="Arita K."/>
            <person name="Bito T."/>
            <person name="Chiden Y."/>
            <person name="Fujitsuka N."/>
            <person name="Fukunaka R."/>
            <person name="Hamada M."/>
            <person name="Harada C."/>
            <person name="Hayashi A."/>
            <person name="Hijishita S."/>
            <person name="Honda M."/>
            <person name="Hosokawa S."/>
            <person name="Ichikawa Y."/>
            <person name="Idonuma A."/>
            <person name="Iijima M."/>
            <person name="Ikeda M."/>
            <person name="Ikeno M."/>
            <person name="Ito K."/>
            <person name="Ito S."/>
            <person name="Ito T."/>
            <person name="Ito Y."/>
            <person name="Ito Y."/>
            <person name="Iwabuchi A."/>
            <person name="Kamiya K."/>
            <person name="Karasawa W."/>
            <person name="Kurita K."/>
            <person name="Katagiri S."/>
            <person name="Kikuta A."/>
            <person name="Kobayashi H."/>
            <person name="Kobayashi N."/>
            <person name="Machita K."/>
            <person name="Maehara T."/>
            <person name="Masukawa M."/>
            <person name="Mizubayashi T."/>
            <person name="Mukai Y."/>
            <person name="Nagasaki H."/>
            <person name="Nagata Y."/>
            <person name="Naito S."/>
            <person name="Nakashima M."/>
            <person name="Nakama Y."/>
            <person name="Nakamichi Y."/>
            <person name="Nakamura M."/>
            <person name="Meguro A."/>
            <person name="Negishi M."/>
            <person name="Ohta I."/>
            <person name="Ohta T."/>
            <person name="Okamoto M."/>
            <person name="Ono N."/>
            <person name="Saji S."/>
            <person name="Sakaguchi M."/>
            <person name="Sakai K."/>
            <person name="Shibata M."/>
            <person name="Shimokawa T."/>
            <person name="Song J."/>
            <person name="Takazaki Y."/>
            <person name="Terasawa K."/>
            <person name="Tsugane M."/>
            <person name="Tsuji K."/>
            <person name="Ueda S."/>
            <person name="Waki K."/>
            <person name="Yamagata H."/>
            <person name="Yamamoto M."/>
            <person name="Yamamoto S."/>
            <person name="Yamane H."/>
            <person name="Yoshiki S."/>
            <person name="Yoshihara R."/>
            <person name="Yukawa K."/>
            <person name="Zhong H."/>
            <person name="Yano M."/>
            <person name="Yuan Q."/>
            <person name="Ouyang S."/>
            <person name="Liu J."/>
            <person name="Jones K.M."/>
            <person name="Gansberger K."/>
            <person name="Moffat K."/>
            <person name="Hill J."/>
            <person name="Bera J."/>
            <person name="Fadrosh D."/>
            <person name="Jin S."/>
            <person name="Johri S."/>
            <person name="Kim M."/>
            <person name="Overton L."/>
            <person name="Reardon M."/>
            <person name="Tsitrin T."/>
            <person name="Vuong H."/>
            <person name="Weaver B."/>
            <person name="Ciecko A."/>
            <person name="Tallon L."/>
            <person name="Jackson J."/>
            <person name="Pai G."/>
            <person name="Aken S.V."/>
            <person name="Utterback T."/>
            <person name="Reidmuller S."/>
            <person name="Feldblyum T."/>
            <person name="Hsiao J."/>
            <person name="Zismann V."/>
            <person name="Iobst S."/>
            <person name="de Vazeille A.R."/>
            <person name="Buell C.R."/>
            <person name="Ying K."/>
            <person name="Li Y."/>
            <person name="Lu T."/>
            <person name="Huang Y."/>
            <person name="Zhao Q."/>
            <person name="Feng Q."/>
            <person name="Zhang L."/>
            <person name="Zhu J."/>
            <person name="Weng Q."/>
            <person name="Mu J."/>
            <person name="Lu Y."/>
            <person name="Fan D."/>
            <person name="Liu Y."/>
            <person name="Guan J."/>
            <person name="Zhang Y."/>
            <person name="Yu S."/>
            <person name="Liu X."/>
            <person name="Zhang Y."/>
            <person name="Hong G."/>
            <person name="Han B."/>
            <person name="Choisne N."/>
            <person name="Demange N."/>
            <person name="Orjeda G."/>
            <person name="Samain S."/>
            <person name="Cattolico L."/>
            <person name="Pelletier E."/>
            <person name="Couloux A."/>
            <person name="Segurens B."/>
            <person name="Wincker P."/>
            <person name="D'Hont A."/>
            <person name="Scarpelli C."/>
            <person name="Weissenbach J."/>
            <person name="Salanoubat M."/>
            <person name="Quetier F."/>
            <person name="Yu Y."/>
            <person name="Kim H.R."/>
            <person name="Rambo T."/>
            <person name="Currie J."/>
            <person name="Collura K."/>
            <person name="Luo M."/>
            <person name="Yang T."/>
            <person name="Ammiraju J.S.S."/>
            <person name="Engler F."/>
            <person name="Soderlund C."/>
            <person name="Wing R.A."/>
            <person name="Palmer L.E."/>
            <person name="de la Bastide M."/>
            <person name="Spiegel L."/>
            <person name="Nascimento L."/>
            <person name="Zutavern T."/>
            <person name="O'Shaughnessy A."/>
            <person name="Dike S."/>
            <person name="Dedhia N."/>
            <person name="Preston R."/>
            <person name="Balija V."/>
            <person name="McCombie W.R."/>
            <person name="Chow T."/>
            <person name="Chen H."/>
            <person name="Chung M."/>
            <person name="Chen C."/>
            <person name="Shaw J."/>
            <person name="Wu H."/>
            <person name="Hsiao K."/>
            <person name="Chao Y."/>
            <person name="Chu M."/>
            <person name="Cheng C."/>
            <person name="Hour A."/>
            <person name="Lee P."/>
            <person name="Lin S."/>
            <person name="Lin Y."/>
            <person name="Liou J."/>
            <person name="Liu S."/>
            <person name="Hsing Y."/>
            <person name="Raghuvanshi S."/>
            <person name="Mohanty A."/>
            <person name="Bharti A.K."/>
            <person name="Gaur A."/>
            <person name="Gupta V."/>
            <person name="Kumar D."/>
            <person name="Ravi V."/>
            <person name="Vij S."/>
            <person name="Kapur A."/>
            <person name="Khurana P."/>
            <person name="Khurana P."/>
            <person name="Khurana J.P."/>
            <person name="Tyagi A.K."/>
            <person name="Gaikwad K."/>
            <person name="Singh A."/>
            <person name="Dalal V."/>
            <person name="Srivastava S."/>
            <person name="Dixit A."/>
            <person name="Pal A.K."/>
            <person name="Ghazi I.A."/>
            <person name="Yadav M."/>
            <person name="Pandit A."/>
            <person name="Bhargava A."/>
            <person name="Sureshbabu K."/>
            <person name="Batra K."/>
            <person name="Sharma T.R."/>
            <person name="Mohapatra T."/>
            <person name="Singh N.K."/>
            <person name="Messing J."/>
            <person name="Nelson A.B."/>
            <person name="Fuks G."/>
            <person name="Kavchok S."/>
            <person name="Keizer G."/>
            <person name="Linton E."/>
            <person name="Llaca V."/>
            <person name="Song R."/>
            <person name="Tanyolac B."/>
            <person name="Young S."/>
            <person name="Ho-Il K."/>
            <person name="Hahn J.H."/>
            <person name="Sangsakoo G."/>
            <person name="Vanavichit A."/>
            <person name="de Mattos Luiz.A.T."/>
            <person name="Zimmer P.D."/>
            <person name="Malone G."/>
            <person name="Dellagostin O."/>
            <person name="de Oliveira A.C."/>
            <person name="Bevan M."/>
            <person name="Bancroft I."/>
            <person name="Minx P."/>
            <person name="Cordum H."/>
            <person name="Wilson R."/>
            <person name="Cheng Z."/>
            <person name="Jin W."/>
            <person name="Jiang J."/>
            <person name="Leong S.A."/>
            <person name="Iwama H."/>
            <person name="Gojobori T."/>
            <person name="Itoh T."/>
            <person name="Niimura Y."/>
            <person name="Fujii Y."/>
            <person name="Habara T."/>
            <person name="Sakai H."/>
            <person name="Sato Y."/>
            <person name="Wilson G."/>
            <person name="Kumar K."/>
            <person name="McCouch S."/>
            <person name="Juretic N."/>
            <person name="Hoen D."/>
            <person name="Wright S."/>
            <person name="Bruskiewich R."/>
            <person name="Bureau T."/>
            <person name="Miyao A."/>
            <person name="Hirochika H."/>
            <person name="Nishikawa T."/>
            <person name="Kadowaki K."/>
            <person name="Sugiura M."/>
            <person name="Burr B."/>
            <person name="Sasaki T."/>
        </authorList>
    </citation>
    <scope>NUCLEOTIDE SEQUENCE [LARGE SCALE GENOMIC DNA]</scope>
    <source>
        <strain evidence="5">cv. Nipponbare</strain>
    </source>
</reference>
<name>A0A0P0YA29_ORYSJ</name>
<dbReference type="eggNOG" id="ENOG502QPSX">
    <property type="taxonomic scope" value="Eukaryota"/>
</dbReference>
<keyword evidence="2" id="KW-0677">Repeat</keyword>
<sequence length="132" mass="13924">MSQQGIWYGDVFPVTRSLAAKPIAPRDAATCSRRAENLVLGKTVKGGPAAAMESAASRNEEMGVIGHDQSTDATAEHGVNVSNTLVLGGSRIVTEFVAGQVITLLHEHCSSLPSLRLFEQDDGAATLRLPQP</sequence>
<organism evidence="4 5">
    <name type="scientific">Oryza sativa subsp. japonica</name>
    <name type="common">Rice</name>
    <dbReference type="NCBI Taxonomy" id="39947"/>
    <lineage>
        <taxon>Eukaryota</taxon>
        <taxon>Viridiplantae</taxon>
        <taxon>Streptophyta</taxon>
        <taxon>Embryophyta</taxon>
        <taxon>Tracheophyta</taxon>
        <taxon>Spermatophyta</taxon>
        <taxon>Magnoliopsida</taxon>
        <taxon>Liliopsida</taxon>
        <taxon>Poales</taxon>
        <taxon>Poaceae</taxon>
        <taxon>BOP clade</taxon>
        <taxon>Oryzoideae</taxon>
        <taxon>Oryzeae</taxon>
        <taxon>Oryzinae</taxon>
        <taxon>Oryza</taxon>
        <taxon>Oryza sativa</taxon>
    </lineage>
</organism>
<dbReference type="PANTHER" id="PTHR31174">
    <property type="entry name" value="SEED MATURATION FAMILY PROTEIN"/>
    <property type="match status" value="1"/>
</dbReference>
<protein>
    <submittedName>
        <fullName evidence="4">Os12g0470000 protein</fullName>
    </submittedName>
</protein>
<dbReference type="InterPro" id="IPR007011">
    <property type="entry name" value="LEA_SMP_dom"/>
</dbReference>
<gene>
    <name evidence="4" type="ordered locus">Os12g0470000</name>
    <name evidence="4" type="ORF">OSNPB_120470000</name>
</gene>
<dbReference type="AlphaFoldDB" id="A0A0P0YA29"/>
<dbReference type="OMA" id="VAGQVTH"/>
<proteinExistence type="inferred from homology"/>
<reference evidence="4 5" key="2">
    <citation type="journal article" date="2013" name="Plant Cell Physiol.">
        <title>Rice Annotation Project Database (RAP-DB): an integrative and interactive database for rice genomics.</title>
        <authorList>
            <person name="Sakai H."/>
            <person name="Lee S.S."/>
            <person name="Tanaka T."/>
            <person name="Numa H."/>
            <person name="Kim J."/>
            <person name="Kawahara Y."/>
            <person name="Wakimoto H."/>
            <person name="Yang C.C."/>
            <person name="Iwamoto M."/>
            <person name="Abe T."/>
            <person name="Yamada Y."/>
            <person name="Muto A."/>
            <person name="Inokuchi H."/>
            <person name="Ikemura T."/>
            <person name="Matsumoto T."/>
            <person name="Sasaki T."/>
            <person name="Itoh T."/>
        </authorList>
    </citation>
    <scope>NUCLEOTIDE SEQUENCE [LARGE SCALE GENOMIC DNA]</scope>
    <source>
        <strain evidence="5">cv. Nipponbare</strain>
    </source>
</reference>
<dbReference type="PaxDb" id="39947-A0A0P0YA29"/>
<keyword evidence="5" id="KW-1185">Reference proteome</keyword>
<dbReference type="EMBL" id="AP014968">
    <property type="protein sequence ID" value="BAT17096.1"/>
    <property type="molecule type" value="Genomic_DNA"/>
</dbReference>
<dbReference type="FunCoup" id="A0A0P0YA29">
    <property type="interactions" value="1"/>
</dbReference>
<evidence type="ECO:0000256" key="2">
    <source>
        <dbReference type="ARBA" id="ARBA00022737"/>
    </source>
</evidence>
<accession>A0A0P0YA29</accession>
<comment type="similarity">
    <text evidence="1">Belongs to the LEA type SMP family.</text>
</comment>
<dbReference type="PANTHER" id="PTHR31174:SF41">
    <property type="entry name" value="OS12G0470000 PROTEIN"/>
    <property type="match status" value="1"/>
</dbReference>
<dbReference type="Pfam" id="PF04927">
    <property type="entry name" value="SMP"/>
    <property type="match status" value="1"/>
</dbReference>
<dbReference type="Proteomes" id="UP000059680">
    <property type="component" value="Chromosome 12"/>
</dbReference>
<dbReference type="Gramene" id="Os12t0470000-00">
    <property type="protein sequence ID" value="Os12t0470000-00"/>
    <property type="gene ID" value="Os12g0470000"/>
</dbReference>
<feature type="domain" description="SMP" evidence="3">
    <location>
        <begin position="8"/>
        <end position="61"/>
    </location>
</feature>
<evidence type="ECO:0000259" key="3">
    <source>
        <dbReference type="Pfam" id="PF04927"/>
    </source>
</evidence>
<evidence type="ECO:0000313" key="5">
    <source>
        <dbReference type="Proteomes" id="UP000059680"/>
    </source>
</evidence>
<evidence type="ECO:0000313" key="4">
    <source>
        <dbReference type="EMBL" id="BAT17096.1"/>
    </source>
</evidence>
<evidence type="ECO:0000256" key="1">
    <source>
        <dbReference type="ARBA" id="ARBA00010733"/>
    </source>
</evidence>
<reference evidence="4 5" key="3">
    <citation type="journal article" date="2013" name="Rice">
        <title>Improvement of the Oryza sativa Nipponbare reference genome using next generation sequence and optical map data.</title>
        <authorList>
            <person name="Kawahara Y."/>
            <person name="de la Bastide M."/>
            <person name="Hamilton J.P."/>
            <person name="Kanamori H."/>
            <person name="McCombie W.R."/>
            <person name="Ouyang S."/>
            <person name="Schwartz D.C."/>
            <person name="Tanaka T."/>
            <person name="Wu J."/>
            <person name="Zhou S."/>
            <person name="Childs K.L."/>
            <person name="Davidson R.M."/>
            <person name="Lin H."/>
            <person name="Quesada-Ocampo L."/>
            <person name="Vaillancourt B."/>
            <person name="Sakai H."/>
            <person name="Lee S.S."/>
            <person name="Kim J."/>
            <person name="Numa H."/>
            <person name="Itoh T."/>
            <person name="Buell C.R."/>
            <person name="Matsumoto T."/>
        </authorList>
    </citation>
    <scope>NUCLEOTIDE SEQUENCE [LARGE SCALE GENOMIC DNA]</scope>
    <source>
        <strain evidence="5">cv. Nipponbare</strain>
    </source>
</reference>
<dbReference type="InParanoid" id="A0A0P0YA29"/>